<evidence type="ECO:0000256" key="4">
    <source>
        <dbReference type="ARBA" id="ARBA00029447"/>
    </source>
</evidence>
<comment type="caution">
    <text evidence="10">The sequence shown here is derived from an EMBL/GenBank/DDBJ whole genome shotgun (WGS) entry which is preliminary data.</text>
</comment>
<sequence>MLTRYLSLKNAKLIYQANLTSIVALLGFVLIGIILYNSSSTVLTSQKSQTDSARSMVLVDDVKYEFLNARRREKDFLIRLDAKYIGQHAETMEKAQNELKELRTYYSTPETLAAIDATLEGVKLYQAQFKKVTDEWQALGLDEETGLRGNLRNSVHNVETKLEEFDNDALLVTMLMMRRHEKDFLMRLDDKYIGNMNDRVTEFTTQMASSDIPASEQKTILDLLATYHKDFNALAQIRLSVEENIKILSKIFSDMEPHFDLVFDTTFAKFNHASDQGTAAVENSRVLTLSLIGIITLLVLTIGTLIGRAIATPLKGLTDAMAALAAGDKTIEIPATDRQNELGEMGRAVLVFKENMIKAEELAAAQAADQAEKLRRTDNLNRLTQDFETQIQSILSTVASAVNQMDDTATVMNSSADQVSRQSGEVSRAATEASTNVQTVASASEELAASIREIGSQVSRSTHISSDAVKQADSTNKAILGLASSAEKIGEVLKLISDIAEQTNLLALNATIEAARAGEAGKGFAVVAAEVKNLANQTGRATDEIGAQITDIQTATKAAVDAIGGIGKTIGDIDEIAAAISAAVEEQMAATQEIARNVEQAARGTEAVTHNIGSVSVAANDSEAAAKKVKLASTELSGESDKLNSYVSNFIRDVKSA</sequence>
<dbReference type="SMART" id="SM00283">
    <property type="entry name" value="MA"/>
    <property type="match status" value="1"/>
</dbReference>
<evidence type="ECO:0000256" key="1">
    <source>
        <dbReference type="ARBA" id="ARBA00004429"/>
    </source>
</evidence>
<dbReference type="SMART" id="SM01358">
    <property type="entry name" value="HBM"/>
    <property type="match status" value="1"/>
</dbReference>
<dbReference type="Pfam" id="PF00672">
    <property type="entry name" value="HAMP"/>
    <property type="match status" value="1"/>
</dbReference>
<dbReference type="RefSeq" id="WP_269422138.1">
    <property type="nucleotide sequence ID" value="NZ_JAPWGY010000001.1"/>
</dbReference>
<keyword evidence="11" id="KW-1185">Reference proteome</keyword>
<reference evidence="10" key="1">
    <citation type="submission" date="2022-12" db="EMBL/GenBank/DDBJ databases">
        <title>Bacterial isolates from different developmental stages of Nematostella vectensis.</title>
        <authorList>
            <person name="Fraune S."/>
        </authorList>
    </citation>
    <scope>NUCLEOTIDE SEQUENCE</scope>
    <source>
        <strain evidence="10">G21630-S1</strain>
    </source>
</reference>
<keyword evidence="6" id="KW-0812">Transmembrane</keyword>
<gene>
    <name evidence="10" type="ORF">O4H49_04080</name>
</gene>
<dbReference type="InterPro" id="IPR003660">
    <property type="entry name" value="HAMP_dom"/>
</dbReference>
<dbReference type="PROSITE" id="PS50192">
    <property type="entry name" value="T_SNARE"/>
    <property type="match status" value="1"/>
</dbReference>
<keyword evidence="3 5" id="KW-0807">Transducer</keyword>
<organism evidence="10 11">
    <name type="scientific">Kiloniella laminariae</name>
    <dbReference type="NCBI Taxonomy" id="454162"/>
    <lineage>
        <taxon>Bacteria</taxon>
        <taxon>Pseudomonadati</taxon>
        <taxon>Pseudomonadota</taxon>
        <taxon>Alphaproteobacteria</taxon>
        <taxon>Rhodospirillales</taxon>
        <taxon>Kiloniellaceae</taxon>
        <taxon>Kiloniella</taxon>
    </lineage>
</organism>
<dbReference type="PANTHER" id="PTHR32089">
    <property type="entry name" value="METHYL-ACCEPTING CHEMOTAXIS PROTEIN MCPB"/>
    <property type="match status" value="1"/>
</dbReference>
<dbReference type="EMBL" id="JAPWGY010000001">
    <property type="protein sequence ID" value="MCZ4279943.1"/>
    <property type="molecule type" value="Genomic_DNA"/>
</dbReference>
<evidence type="ECO:0000313" key="11">
    <source>
        <dbReference type="Proteomes" id="UP001069802"/>
    </source>
</evidence>
<dbReference type="InterPro" id="IPR032255">
    <property type="entry name" value="HBM"/>
</dbReference>
<evidence type="ECO:0000259" key="9">
    <source>
        <dbReference type="PROSITE" id="PS50885"/>
    </source>
</evidence>
<dbReference type="InterPro" id="IPR000727">
    <property type="entry name" value="T_SNARE_dom"/>
</dbReference>
<dbReference type="Gene3D" id="6.10.340.10">
    <property type="match status" value="1"/>
</dbReference>
<evidence type="ECO:0000259" key="8">
    <source>
        <dbReference type="PROSITE" id="PS50192"/>
    </source>
</evidence>
<dbReference type="PROSITE" id="PS50885">
    <property type="entry name" value="HAMP"/>
    <property type="match status" value="1"/>
</dbReference>
<dbReference type="InterPro" id="IPR004090">
    <property type="entry name" value="Chemotax_Me-accpt_rcpt"/>
</dbReference>
<keyword evidence="6" id="KW-1133">Transmembrane helix</keyword>
<proteinExistence type="inferred from homology"/>
<dbReference type="PRINTS" id="PR00260">
    <property type="entry name" value="CHEMTRNSDUCR"/>
</dbReference>
<evidence type="ECO:0000256" key="3">
    <source>
        <dbReference type="ARBA" id="ARBA00023224"/>
    </source>
</evidence>
<dbReference type="PROSITE" id="PS50111">
    <property type="entry name" value="CHEMOTAXIS_TRANSDUC_2"/>
    <property type="match status" value="1"/>
</dbReference>
<dbReference type="InterPro" id="IPR004089">
    <property type="entry name" value="MCPsignal_dom"/>
</dbReference>
<dbReference type="SUPFAM" id="SSF158472">
    <property type="entry name" value="HAMP domain-like"/>
    <property type="match status" value="1"/>
</dbReference>
<dbReference type="SUPFAM" id="SSF58104">
    <property type="entry name" value="Methyl-accepting chemotaxis protein (MCP) signaling domain"/>
    <property type="match status" value="1"/>
</dbReference>
<protein>
    <submittedName>
        <fullName evidence="10">HAMP domain-containing methyl-accepting chemotaxis protein</fullName>
    </submittedName>
</protein>
<dbReference type="Pfam" id="PF00015">
    <property type="entry name" value="MCPsignal"/>
    <property type="match status" value="1"/>
</dbReference>
<feature type="domain" description="T-SNARE coiled-coil homology" evidence="8">
    <location>
        <begin position="553"/>
        <end position="615"/>
    </location>
</feature>
<comment type="subcellular location">
    <subcellularLocation>
        <location evidence="1">Cell inner membrane</location>
        <topology evidence="1">Multi-pass membrane protein</topology>
    </subcellularLocation>
</comment>
<evidence type="ECO:0000259" key="7">
    <source>
        <dbReference type="PROSITE" id="PS50111"/>
    </source>
</evidence>
<dbReference type="CDD" id="cd06225">
    <property type="entry name" value="HAMP"/>
    <property type="match status" value="1"/>
</dbReference>
<feature type="transmembrane region" description="Helical" evidence="6">
    <location>
        <begin position="12"/>
        <end position="36"/>
    </location>
</feature>
<keyword evidence="2" id="KW-1003">Cell membrane</keyword>
<dbReference type="PANTHER" id="PTHR32089:SF112">
    <property type="entry name" value="LYSOZYME-LIKE PROTEIN-RELATED"/>
    <property type="match status" value="1"/>
</dbReference>
<keyword evidence="6" id="KW-0472">Membrane</keyword>
<evidence type="ECO:0000256" key="2">
    <source>
        <dbReference type="ARBA" id="ARBA00022519"/>
    </source>
</evidence>
<evidence type="ECO:0000256" key="5">
    <source>
        <dbReference type="PROSITE-ProRule" id="PRU00284"/>
    </source>
</evidence>
<feature type="domain" description="Methyl-accepting transducer" evidence="7">
    <location>
        <begin position="408"/>
        <end position="637"/>
    </location>
</feature>
<dbReference type="SMART" id="SM00304">
    <property type="entry name" value="HAMP"/>
    <property type="match status" value="1"/>
</dbReference>
<dbReference type="Proteomes" id="UP001069802">
    <property type="component" value="Unassembled WGS sequence"/>
</dbReference>
<evidence type="ECO:0000313" key="10">
    <source>
        <dbReference type="EMBL" id="MCZ4279943.1"/>
    </source>
</evidence>
<feature type="domain" description="HAMP" evidence="9">
    <location>
        <begin position="308"/>
        <end position="361"/>
    </location>
</feature>
<name>A0ABT4LFS0_9PROT</name>
<evidence type="ECO:0000256" key="6">
    <source>
        <dbReference type="SAM" id="Phobius"/>
    </source>
</evidence>
<feature type="transmembrane region" description="Helical" evidence="6">
    <location>
        <begin position="286"/>
        <end position="306"/>
    </location>
</feature>
<dbReference type="Gene3D" id="1.10.287.950">
    <property type="entry name" value="Methyl-accepting chemotaxis protein"/>
    <property type="match status" value="1"/>
</dbReference>
<keyword evidence="2" id="KW-0997">Cell inner membrane</keyword>
<comment type="similarity">
    <text evidence="4">Belongs to the methyl-accepting chemotaxis (MCP) protein family.</text>
</comment>
<accession>A0ABT4LFS0</accession>